<dbReference type="OrthoDB" id="3253907at2759"/>
<dbReference type="GO" id="GO:0004523">
    <property type="term" value="F:RNA-DNA hybrid ribonuclease activity"/>
    <property type="evidence" value="ECO:0007669"/>
    <property type="project" value="UniProtKB-EC"/>
</dbReference>
<evidence type="ECO:0000256" key="4">
    <source>
        <dbReference type="ARBA" id="ARBA00022722"/>
    </source>
</evidence>
<evidence type="ECO:0000256" key="1">
    <source>
        <dbReference type="ARBA" id="ARBA00000077"/>
    </source>
</evidence>
<dbReference type="GO" id="GO:0003676">
    <property type="term" value="F:nucleic acid binding"/>
    <property type="evidence" value="ECO:0007669"/>
    <property type="project" value="InterPro"/>
</dbReference>
<feature type="compositionally biased region" description="Polar residues" evidence="8">
    <location>
        <begin position="400"/>
        <end position="413"/>
    </location>
</feature>
<feature type="domain" description="RNase H type-1" evidence="9">
    <location>
        <begin position="17"/>
        <end position="159"/>
    </location>
</feature>
<dbReference type="STRING" id="933084.A0A067P5I4"/>
<keyword evidence="4" id="KW-0540">Nuclease</keyword>
<evidence type="ECO:0000256" key="8">
    <source>
        <dbReference type="SAM" id="MobiDB-lite"/>
    </source>
</evidence>
<dbReference type="InterPro" id="IPR036397">
    <property type="entry name" value="RNaseH_sf"/>
</dbReference>
<dbReference type="InParanoid" id="A0A067P5I4"/>
<evidence type="ECO:0000259" key="9">
    <source>
        <dbReference type="PROSITE" id="PS50879"/>
    </source>
</evidence>
<evidence type="ECO:0000256" key="5">
    <source>
        <dbReference type="ARBA" id="ARBA00022723"/>
    </source>
</evidence>
<evidence type="ECO:0000256" key="6">
    <source>
        <dbReference type="ARBA" id="ARBA00022759"/>
    </source>
</evidence>
<reference evidence="11" key="1">
    <citation type="journal article" date="2014" name="Proc. Natl. Acad. Sci. U.S.A.">
        <title>Extensive sampling of basidiomycete genomes demonstrates inadequacy of the white-rot/brown-rot paradigm for wood decay fungi.</title>
        <authorList>
            <person name="Riley R."/>
            <person name="Salamov A.A."/>
            <person name="Brown D.W."/>
            <person name="Nagy L.G."/>
            <person name="Floudas D."/>
            <person name="Held B.W."/>
            <person name="Levasseur A."/>
            <person name="Lombard V."/>
            <person name="Morin E."/>
            <person name="Otillar R."/>
            <person name="Lindquist E.A."/>
            <person name="Sun H."/>
            <person name="LaButti K.M."/>
            <person name="Schmutz J."/>
            <person name="Jabbour D."/>
            <person name="Luo H."/>
            <person name="Baker S.E."/>
            <person name="Pisabarro A.G."/>
            <person name="Walton J.D."/>
            <person name="Blanchette R.A."/>
            <person name="Henrissat B."/>
            <person name="Martin F."/>
            <person name="Cullen D."/>
            <person name="Hibbett D.S."/>
            <person name="Grigoriev I.V."/>
        </authorList>
    </citation>
    <scope>NUCLEOTIDE SEQUENCE [LARGE SCALE GENOMIC DNA]</scope>
    <source>
        <strain evidence="11">MUCL 33604</strain>
    </source>
</reference>
<dbReference type="PANTHER" id="PTHR10642">
    <property type="entry name" value="RIBONUCLEASE H1"/>
    <property type="match status" value="1"/>
</dbReference>
<protein>
    <recommendedName>
        <fullName evidence="3">ribonuclease H</fullName>
        <ecNumber evidence="3">3.1.26.4</ecNumber>
    </recommendedName>
</protein>
<evidence type="ECO:0000256" key="3">
    <source>
        <dbReference type="ARBA" id="ARBA00012180"/>
    </source>
</evidence>
<accession>A0A067P5I4</accession>
<sequence>MPPAYRLTNPLGGHNLIDEHLVVYTNGSCTRNGTASALCGIGIWIADGHPKNMALRVPGVKQSNQVGEIAAIVACLQGTDNCVPITLVTDSLYVIEGLTKHLGNWEDRGWIGIANCKFFQAVAYQLCRRSATTAFRWVKGHSGDIGNDKADALAKQGASRDVPDQLDLSVPPNFHLSGAKLATITQSVAYRGIRERVHHEERRKSAQSIDMVRSNLEEIHGHLETDKAIWARTWSKDLQRKIGQFLFMMIHQAQKIGTFWVNIPTFEERGRCGECDGEIESMEHILLDCQARERQQVWKMAEDLWLVRRGNWPRMSLGLIMGCGSVKIHTPGVAGHEPKVDRGATQLIRILISESAHLIWAMRCQQVIQGITHTCALVAQRWQNTMNQWLTIDRILNAKTKQGPQGGSRQTKQVGKEPYKMDTSYQTTGLPPSRF</sequence>
<evidence type="ECO:0000256" key="2">
    <source>
        <dbReference type="ARBA" id="ARBA00005300"/>
    </source>
</evidence>
<dbReference type="SUPFAM" id="SSF53098">
    <property type="entry name" value="Ribonuclease H-like"/>
    <property type="match status" value="1"/>
</dbReference>
<organism evidence="10 11">
    <name type="scientific">Jaapia argillacea MUCL 33604</name>
    <dbReference type="NCBI Taxonomy" id="933084"/>
    <lineage>
        <taxon>Eukaryota</taxon>
        <taxon>Fungi</taxon>
        <taxon>Dikarya</taxon>
        <taxon>Basidiomycota</taxon>
        <taxon>Agaricomycotina</taxon>
        <taxon>Agaricomycetes</taxon>
        <taxon>Agaricomycetidae</taxon>
        <taxon>Jaapiales</taxon>
        <taxon>Jaapiaceae</taxon>
        <taxon>Jaapia</taxon>
    </lineage>
</organism>
<dbReference type="CDD" id="cd09280">
    <property type="entry name" value="RNase_HI_eukaryote_like"/>
    <property type="match status" value="1"/>
</dbReference>
<dbReference type="Pfam" id="PF00075">
    <property type="entry name" value="RNase_H"/>
    <property type="match status" value="1"/>
</dbReference>
<proteinExistence type="inferred from homology"/>
<dbReference type="Gene3D" id="3.30.420.10">
    <property type="entry name" value="Ribonuclease H-like superfamily/Ribonuclease H"/>
    <property type="match status" value="1"/>
</dbReference>
<keyword evidence="5" id="KW-0479">Metal-binding</keyword>
<evidence type="ECO:0000313" key="10">
    <source>
        <dbReference type="EMBL" id="KDQ50173.1"/>
    </source>
</evidence>
<dbReference type="EMBL" id="KL197764">
    <property type="protein sequence ID" value="KDQ50173.1"/>
    <property type="molecule type" value="Genomic_DNA"/>
</dbReference>
<evidence type="ECO:0000256" key="7">
    <source>
        <dbReference type="ARBA" id="ARBA00022801"/>
    </source>
</evidence>
<dbReference type="AlphaFoldDB" id="A0A067P5I4"/>
<keyword evidence="11" id="KW-1185">Reference proteome</keyword>
<keyword evidence="6" id="KW-0255">Endonuclease</keyword>
<keyword evidence="7" id="KW-0378">Hydrolase</keyword>
<evidence type="ECO:0000313" key="11">
    <source>
        <dbReference type="Proteomes" id="UP000027265"/>
    </source>
</evidence>
<dbReference type="InterPro" id="IPR050092">
    <property type="entry name" value="RNase_H"/>
</dbReference>
<dbReference type="PROSITE" id="PS50879">
    <property type="entry name" value="RNASE_H_1"/>
    <property type="match status" value="1"/>
</dbReference>
<dbReference type="InterPro" id="IPR002156">
    <property type="entry name" value="RNaseH_domain"/>
</dbReference>
<dbReference type="EC" id="3.1.26.4" evidence="3"/>
<dbReference type="PANTHER" id="PTHR10642:SF26">
    <property type="entry name" value="RIBONUCLEASE H1"/>
    <property type="match status" value="1"/>
</dbReference>
<gene>
    <name evidence="10" type="ORF">JAAARDRAFT_142329</name>
</gene>
<dbReference type="InterPro" id="IPR012337">
    <property type="entry name" value="RNaseH-like_sf"/>
</dbReference>
<dbReference type="GO" id="GO:0043137">
    <property type="term" value="P:DNA replication, removal of RNA primer"/>
    <property type="evidence" value="ECO:0007669"/>
    <property type="project" value="TreeGrafter"/>
</dbReference>
<dbReference type="Proteomes" id="UP000027265">
    <property type="component" value="Unassembled WGS sequence"/>
</dbReference>
<comment type="similarity">
    <text evidence="2">Belongs to the RNase H family.</text>
</comment>
<comment type="catalytic activity">
    <reaction evidence="1">
        <text>Endonucleolytic cleavage to 5'-phosphomonoester.</text>
        <dbReference type="EC" id="3.1.26.4"/>
    </reaction>
</comment>
<dbReference type="GO" id="GO:0046872">
    <property type="term" value="F:metal ion binding"/>
    <property type="evidence" value="ECO:0007669"/>
    <property type="project" value="UniProtKB-KW"/>
</dbReference>
<feature type="compositionally biased region" description="Polar residues" evidence="8">
    <location>
        <begin position="423"/>
        <end position="435"/>
    </location>
</feature>
<dbReference type="HOGENOM" id="CLU_044484_3_1_1"/>
<feature type="region of interest" description="Disordered" evidence="8">
    <location>
        <begin position="400"/>
        <end position="435"/>
    </location>
</feature>
<name>A0A067P5I4_9AGAM</name>